<keyword evidence="5" id="KW-0479">Metal-binding</keyword>
<dbReference type="Pfam" id="PF01326">
    <property type="entry name" value="PPDK_N"/>
    <property type="match status" value="2"/>
</dbReference>
<dbReference type="InterPro" id="IPR010121">
    <property type="entry name" value="Pyruvate_phosphate_dikinase"/>
</dbReference>
<feature type="domain" description="PEP-utilising enzyme C-terminal" evidence="12">
    <location>
        <begin position="299"/>
        <end position="648"/>
    </location>
</feature>
<evidence type="ECO:0000256" key="6">
    <source>
        <dbReference type="ARBA" id="ARBA00022741"/>
    </source>
</evidence>
<dbReference type="SUPFAM" id="SSF51621">
    <property type="entry name" value="Phosphoenolpyruvate/pyruvate domain"/>
    <property type="match status" value="1"/>
</dbReference>
<evidence type="ECO:0000256" key="3">
    <source>
        <dbReference type="ARBA" id="ARBA00011994"/>
    </source>
</evidence>
<keyword evidence="9" id="KW-0460">Magnesium</keyword>
<accession>A0A3B1D1P0</accession>
<dbReference type="GO" id="GO:0016301">
    <property type="term" value="F:kinase activity"/>
    <property type="evidence" value="ECO:0007669"/>
    <property type="project" value="UniProtKB-KW"/>
</dbReference>
<dbReference type="EMBL" id="UOGC01000140">
    <property type="protein sequence ID" value="VAX22637.1"/>
    <property type="molecule type" value="Genomic_DNA"/>
</dbReference>
<evidence type="ECO:0000256" key="9">
    <source>
        <dbReference type="ARBA" id="ARBA00022842"/>
    </source>
</evidence>
<dbReference type="Pfam" id="PF00391">
    <property type="entry name" value="PEP-utilizers"/>
    <property type="match status" value="1"/>
</dbReference>
<dbReference type="EC" id="2.7.9.1" evidence="3"/>
<keyword evidence="6" id="KW-0547">Nucleotide-binding</keyword>
<keyword evidence="7 13" id="KW-0418">Kinase</keyword>
<feature type="domain" description="PEP-utilising enzyme mobile" evidence="10">
    <location>
        <begin position="204"/>
        <end position="284"/>
    </location>
</feature>
<feature type="non-terminal residue" evidence="13">
    <location>
        <position position="1"/>
    </location>
</feature>
<evidence type="ECO:0000256" key="2">
    <source>
        <dbReference type="ARBA" id="ARBA00007837"/>
    </source>
</evidence>
<protein>
    <recommendedName>
        <fullName evidence="3">pyruvate, phosphate dikinase</fullName>
        <ecNumber evidence="3">2.7.9.1</ecNumber>
    </recommendedName>
</protein>
<dbReference type="InterPro" id="IPR040442">
    <property type="entry name" value="Pyrv_kinase-like_dom_sf"/>
</dbReference>
<dbReference type="InterPro" id="IPR000121">
    <property type="entry name" value="PEP_util_C"/>
</dbReference>
<evidence type="ECO:0000256" key="5">
    <source>
        <dbReference type="ARBA" id="ARBA00022723"/>
    </source>
</evidence>
<dbReference type="Gene3D" id="3.50.30.10">
    <property type="entry name" value="Phosphohistidine domain"/>
    <property type="match status" value="1"/>
</dbReference>
<keyword evidence="13" id="KW-0670">Pyruvate</keyword>
<dbReference type="InterPro" id="IPR002192">
    <property type="entry name" value="PPDK_AMP/ATP-bd"/>
</dbReference>
<comment type="cofactor">
    <cofactor evidence="1">
        <name>Mg(2+)</name>
        <dbReference type="ChEBI" id="CHEBI:18420"/>
    </cofactor>
</comment>
<dbReference type="NCBIfam" id="TIGR01828">
    <property type="entry name" value="pyru_phos_dikin"/>
    <property type="match status" value="1"/>
</dbReference>
<keyword evidence="4 13" id="KW-0808">Transferase</keyword>
<dbReference type="AlphaFoldDB" id="A0A3B1D1P0"/>
<evidence type="ECO:0000259" key="10">
    <source>
        <dbReference type="Pfam" id="PF00391"/>
    </source>
</evidence>
<reference evidence="13" key="1">
    <citation type="submission" date="2018-06" db="EMBL/GenBank/DDBJ databases">
        <authorList>
            <person name="Zhirakovskaya E."/>
        </authorList>
    </citation>
    <scope>NUCLEOTIDE SEQUENCE</scope>
</reference>
<evidence type="ECO:0000259" key="11">
    <source>
        <dbReference type="Pfam" id="PF01326"/>
    </source>
</evidence>
<dbReference type="Gene3D" id="1.10.189.10">
    <property type="entry name" value="Pyruvate Phosphate Dikinase, domain 2"/>
    <property type="match status" value="1"/>
</dbReference>
<comment type="similarity">
    <text evidence="2">Belongs to the PEP-utilizing enzyme family.</text>
</comment>
<evidence type="ECO:0000256" key="7">
    <source>
        <dbReference type="ARBA" id="ARBA00022777"/>
    </source>
</evidence>
<dbReference type="GO" id="GO:0005524">
    <property type="term" value="F:ATP binding"/>
    <property type="evidence" value="ECO:0007669"/>
    <property type="project" value="UniProtKB-KW"/>
</dbReference>
<dbReference type="GO" id="GO:0046872">
    <property type="term" value="F:metal ion binding"/>
    <property type="evidence" value="ECO:0007669"/>
    <property type="project" value="UniProtKB-KW"/>
</dbReference>
<dbReference type="InterPro" id="IPR015813">
    <property type="entry name" value="Pyrv/PenolPyrv_kinase-like_dom"/>
</dbReference>
<evidence type="ECO:0000313" key="13">
    <source>
        <dbReference type="EMBL" id="VAX22637.1"/>
    </source>
</evidence>
<proteinExistence type="inferred from homology"/>
<gene>
    <name evidence="13" type="ORF">MNBD_NITROSPINAE01-342</name>
</gene>
<dbReference type="SUPFAM" id="SSF52009">
    <property type="entry name" value="Phosphohistidine domain"/>
    <property type="match status" value="1"/>
</dbReference>
<evidence type="ECO:0000256" key="1">
    <source>
        <dbReference type="ARBA" id="ARBA00001946"/>
    </source>
</evidence>
<dbReference type="InterPro" id="IPR008279">
    <property type="entry name" value="PEP-util_enz_mobile_dom"/>
</dbReference>
<dbReference type="PANTHER" id="PTHR22931">
    <property type="entry name" value="PHOSPHOENOLPYRUVATE DIKINASE-RELATED"/>
    <property type="match status" value="1"/>
</dbReference>
<dbReference type="InterPro" id="IPR023151">
    <property type="entry name" value="PEP_util_CS"/>
</dbReference>
<dbReference type="PROSITE" id="PS00370">
    <property type="entry name" value="PEP_ENZYMES_PHOS_SITE"/>
    <property type="match status" value="1"/>
</dbReference>
<dbReference type="InterPro" id="IPR018274">
    <property type="entry name" value="PEP_util_AS"/>
</dbReference>
<feature type="domain" description="Pyruvate phosphate dikinase AMP/ATP-binding" evidence="11">
    <location>
        <begin position="1"/>
        <end position="71"/>
    </location>
</feature>
<dbReference type="Pfam" id="PF02896">
    <property type="entry name" value="PEP-utilizers_C"/>
    <property type="match status" value="1"/>
</dbReference>
<feature type="domain" description="Pyruvate phosphate dikinase AMP/ATP-binding" evidence="11">
    <location>
        <begin position="86"/>
        <end position="140"/>
    </location>
</feature>
<dbReference type="PROSITE" id="PS00742">
    <property type="entry name" value="PEP_ENZYMES_2"/>
    <property type="match status" value="1"/>
</dbReference>
<organism evidence="13">
    <name type="scientific">hydrothermal vent metagenome</name>
    <dbReference type="NCBI Taxonomy" id="652676"/>
    <lineage>
        <taxon>unclassified sequences</taxon>
        <taxon>metagenomes</taxon>
        <taxon>ecological metagenomes</taxon>
    </lineage>
</organism>
<keyword evidence="8" id="KW-0067">ATP-binding</keyword>
<dbReference type="SUPFAM" id="SSF56059">
    <property type="entry name" value="Glutathione synthetase ATP-binding domain-like"/>
    <property type="match status" value="1"/>
</dbReference>
<evidence type="ECO:0000256" key="4">
    <source>
        <dbReference type="ARBA" id="ARBA00022679"/>
    </source>
</evidence>
<dbReference type="Gene3D" id="3.20.20.60">
    <property type="entry name" value="Phosphoenolpyruvate-binding domains"/>
    <property type="match status" value="1"/>
</dbReference>
<evidence type="ECO:0000259" key="12">
    <source>
        <dbReference type="Pfam" id="PF02896"/>
    </source>
</evidence>
<sequence length="661" mass="72987">KRAKEYRRLYDIPDSWGTAVNVQVMVFGNMGEDSGTGVAFTRDPATGENRFFGEFLVNAQGEDVVAGIRTPLSINQMGKKFPQAKQSLDEIYKRLEKHYRDMLDIEFTVENKKLYMLQTRVGKRTAEASIRIAVEMVKEKLITRDEAINRVNPEQLDQLLHDTIDKKAKLSVLTRGLPASPGAGVGRVVFSAEEAIERADKGEQLILVRQETSPEDIGGMNAAQGILTATGGMTSHAAVVARGMGKCCISGAEDIKISIRNQLFTVGSVAVHKGDFITLDGSTGRVILGKAKLVKPKLSGDYKTLMGWADKTRKLKVRTNADTPYDAKIARSFGAEGIGLCRTEHMFFEGERIVAMREMILANTLKERRAALKKLLPMQRKDFIGIFEAMDGLPVTVRLLDPPLHEFLPKEDVDYAVLAKDLGVSVIDLKERAMRLHEFNPMLGHRGCRLGITFPDIYDMQARAIFEAACRVAKKGVKVYPEVMVPLVSHVEELKRLRKNVIAVAKDVMKKAGVKIKYSVGSMIELPRAAITADEIATESDFFSFGTNDLTQTTFGLSRDDSGRFLPHYVADGILPNDPFVTIDCEGVGELVKLGIARGRETKPDLKIGICGEHGGEPASVEFCHRIGMDYVSCSPYRVPIARLASAQAVLKDAAEPKKRR</sequence>
<dbReference type="PANTHER" id="PTHR22931:SF9">
    <property type="entry name" value="PYRUVATE, PHOSPHATE DIKINASE 1, CHLOROPLASTIC"/>
    <property type="match status" value="1"/>
</dbReference>
<dbReference type="Gene3D" id="3.30.470.20">
    <property type="entry name" value="ATP-grasp fold, B domain"/>
    <property type="match status" value="1"/>
</dbReference>
<dbReference type="InterPro" id="IPR036637">
    <property type="entry name" value="Phosphohistidine_dom_sf"/>
</dbReference>
<dbReference type="GO" id="GO:0050242">
    <property type="term" value="F:pyruvate, phosphate dikinase activity"/>
    <property type="evidence" value="ECO:0007669"/>
    <property type="project" value="UniProtKB-EC"/>
</dbReference>
<evidence type="ECO:0000256" key="8">
    <source>
        <dbReference type="ARBA" id="ARBA00022840"/>
    </source>
</evidence>
<name>A0A3B1D1P0_9ZZZZ</name>